<gene>
    <name evidence="2" type="ORF">BCF58_1714</name>
</gene>
<dbReference type="Proteomes" id="UP000272428">
    <property type="component" value="Unassembled WGS sequence"/>
</dbReference>
<proteinExistence type="predicted"/>
<dbReference type="AlphaFoldDB" id="A0A495SDM1"/>
<reference evidence="2 3" key="1">
    <citation type="submission" date="2018-10" db="EMBL/GenBank/DDBJ databases">
        <title>Genomic Encyclopedia of Archaeal and Bacterial Type Strains, Phase II (KMG-II): from individual species to whole genera.</title>
        <authorList>
            <person name="Goeker M."/>
        </authorList>
    </citation>
    <scope>NUCLEOTIDE SEQUENCE [LARGE SCALE GENOMIC DNA]</scope>
    <source>
        <strain evidence="2 3">DSM 14219</strain>
    </source>
</reference>
<dbReference type="EMBL" id="RBXB01000002">
    <property type="protein sequence ID" value="RKS97581.1"/>
    <property type="molecule type" value="Genomic_DNA"/>
</dbReference>
<keyword evidence="1" id="KW-0732">Signal</keyword>
<dbReference type="OrthoDB" id="705292at2"/>
<evidence type="ECO:0000313" key="2">
    <source>
        <dbReference type="EMBL" id="RKS97581.1"/>
    </source>
</evidence>
<name>A0A495SDM1_9FLAO</name>
<dbReference type="RefSeq" id="WP_121461366.1">
    <property type="nucleotide sequence ID" value="NZ_RBXB01000002.1"/>
</dbReference>
<sequence length="179" mass="18803">MKRKIIFSIVSAFSITAYSQVAIGKDSVSSGSVSLEFGSANKGMVLPWVNSAASISGAENGTLIYDISDHKVKLLSSTGWKDLSIDVTGTTIDPITNIDGVTLQSSLTENTGAKVEIGSGVPSSSSGILVLKDTNKAMILPKVASPHLTIINPAPGLIVYDTTAKQLAVFNGNVWTFWK</sequence>
<evidence type="ECO:0000256" key="1">
    <source>
        <dbReference type="SAM" id="SignalP"/>
    </source>
</evidence>
<keyword evidence="3" id="KW-1185">Reference proteome</keyword>
<feature type="signal peptide" evidence="1">
    <location>
        <begin position="1"/>
        <end position="19"/>
    </location>
</feature>
<feature type="chain" id="PRO_5019726714" evidence="1">
    <location>
        <begin position="20"/>
        <end position="179"/>
    </location>
</feature>
<comment type="caution">
    <text evidence="2">The sequence shown here is derived from an EMBL/GenBank/DDBJ whole genome shotgun (WGS) entry which is preliminary data.</text>
</comment>
<accession>A0A495SDM1</accession>
<evidence type="ECO:0000313" key="3">
    <source>
        <dbReference type="Proteomes" id="UP000272428"/>
    </source>
</evidence>
<protein>
    <submittedName>
        <fullName evidence="2">Uncharacterized protein</fullName>
    </submittedName>
</protein>
<organism evidence="2 3">
    <name type="scientific">Chryseobacterium defluvii</name>
    <dbReference type="NCBI Taxonomy" id="160396"/>
    <lineage>
        <taxon>Bacteria</taxon>
        <taxon>Pseudomonadati</taxon>
        <taxon>Bacteroidota</taxon>
        <taxon>Flavobacteriia</taxon>
        <taxon>Flavobacteriales</taxon>
        <taxon>Weeksellaceae</taxon>
        <taxon>Chryseobacterium group</taxon>
        <taxon>Chryseobacterium</taxon>
    </lineage>
</organism>